<comment type="caution">
    <text evidence="8">The sequence shown here is derived from an EMBL/GenBank/DDBJ whole genome shotgun (WGS) entry which is preliminary data.</text>
</comment>
<name>A0A3A6PBF9_9BACL</name>
<feature type="transmembrane region" description="Helical" evidence="6">
    <location>
        <begin position="186"/>
        <end position="206"/>
    </location>
</feature>
<keyword evidence="5 6" id="KW-0472">Membrane</keyword>
<evidence type="ECO:0000256" key="6">
    <source>
        <dbReference type="SAM" id="Phobius"/>
    </source>
</evidence>
<gene>
    <name evidence="8" type="ORF">D3P09_20675</name>
</gene>
<dbReference type="InterPro" id="IPR015867">
    <property type="entry name" value="N-reg_PII/ATP_PRibTrfase_C"/>
</dbReference>
<evidence type="ECO:0000256" key="2">
    <source>
        <dbReference type="ARBA" id="ARBA00022475"/>
    </source>
</evidence>
<dbReference type="GO" id="GO:0005886">
    <property type="term" value="C:plasma membrane"/>
    <property type="evidence" value="ECO:0007669"/>
    <property type="project" value="UniProtKB-SubCell"/>
</dbReference>
<evidence type="ECO:0000256" key="4">
    <source>
        <dbReference type="ARBA" id="ARBA00022989"/>
    </source>
</evidence>
<feature type="transmembrane region" description="Helical" evidence="6">
    <location>
        <begin position="42"/>
        <end position="62"/>
    </location>
</feature>
<dbReference type="PIRSF" id="PIRSF006483">
    <property type="entry name" value="Membrane_protein_YitT"/>
    <property type="match status" value="1"/>
</dbReference>
<keyword evidence="3 6" id="KW-0812">Transmembrane</keyword>
<keyword evidence="2" id="KW-1003">Cell membrane</keyword>
<dbReference type="InterPro" id="IPR019264">
    <property type="entry name" value="DUF2179"/>
</dbReference>
<evidence type="ECO:0000256" key="3">
    <source>
        <dbReference type="ARBA" id="ARBA00022692"/>
    </source>
</evidence>
<proteinExistence type="predicted"/>
<dbReference type="PANTHER" id="PTHR33545:SF10">
    <property type="entry name" value="UPF0750 MEMBRANE PROTEIN YPJC"/>
    <property type="match status" value="1"/>
</dbReference>
<comment type="subcellular location">
    <subcellularLocation>
        <location evidence="1">Cell membrane</location>
        <topology evidence="1">Multi-pass membrane protein</topology>
    </subcellularLocation>
</comment>
<keyword evidence="4 6" id="KW-1133">Transmembrane helix</keyword>
<keyword evidence="9" id="KW-1185">Reference proteome</keyword>
<evidence type="ECO:0000259" key="7">
    <source>
        <dbReference type="Pfam" id="PF10035"/>
    </source>
</evidence>
<accession>A0A3A6PBF9</accession>
<sequence length="319" mass="35406">MLPYRSDQNQCFSNAPIRHTNVKRSIKKVGESVKRIWNQLRLILPILVGTAIYAFGLHYFIIPNQLMEGGLTGIAVLLNYAAGWKLSVTTLALNIPLFLLGWRALGKFQMLYTVIGTVSLSLFLALMEYFIHEGWLVPFHSTNDHMLAALYAGVTLGAGLGIVFRFGGTTGGIDIIARILTRWRSLSMGQVILAFDTVIIGISILYISLEKVLYTLVVVFVASKMIDFLQEGAYAAKAFSIITDHGQQLATTITHELERGVTLMPAKGAFSGEQKEIVYCVVGRAENRRLKSIIRNIDPRAFIVINDVHDVLGEGFKEE</sequence>
<feature type="domain" description="DUF2179" evidence="7">
    <location>
        <begin position="259"/>
        <end position="313"/>
    </location>
</feature>
<dbReference type="EMBL" id="QXQB01000004">
    <property type="protein sequence ID" value="RJX38562.1"/>
    <property type="molecule type" value="Genomic_DNA"/>
</dbReference>
<evidence type="ECO:0000256" key="1">
    <source>
        <dbReference type="ARBA" id="ARBA00004651"/>
    </source>
</evidence>
<dbReference type="Proteomes" id="UP000267798">
    <property type="component" value="Unassembled WGS sequence"/>
</dbReference>
<dbReference type="InterPro" id="IPR051461">
    <property type="entry name" value="UPF0750_membrane"/>
</dbReference>
<dbReference type="InterPro" id="IPR003740">
    <property type="entry name" value="YitT"/>
</dbReference>
<feature type="transmembrane region" description="Helical" evidence="6">
    <location>
        <begin position="146"/>
        <end position="166"/>
    </location>
</feature>
<evidence type="ECO:0000313" key="9">
    <source>
        <dbReference type="Proteomes" id="UP000267798"/>
    </source>
</evidence>
<dbReference type="OrthoDB" id="1758221at2"/>
<feature type="transmembrane region" description="Helical" evidence="6">
    <location>
        <begin position="74"/>
        <end position="99"/>
    </location>
</feature>
<organism evidence="8 9">
    <name type="scientific">Paenibacillus pinisoli</name>
    <dbReference type="NCBI Taxonomy" id="1276110"/>
    <lineage>
        <taxon>Bacteria</taxon>
        <taxon>Bacillati</taxon>
        <taxon>Bacillota</taxon>
        <taxon>Bacilli</taxon>
        <taxon>Bacillales</taxon>
        <taxon>Paenibacillaceae</taxon>
        <taxon>Paenibacillus</taxon>
    </lineage>
</organism>
<dbReference type="Gene3D" id="3.30.70.120">
    <property type="match status" value="1"/>
</dbReference>
<dbReference type="Pfam" id="PF02588">
    <property type="entry name" value="YitT_membrane"/>
    <property type="match status" value="1"/>
</dbReference>
<dbReference type="Pfam" id="PF10035">
    <property type="entry name" value="DUF2179"/>
    <property type="match status" value="1"/>
</dbReference>
<protein>
    <submittedName>
        <fullName evidence="8">YitT family protein</fullName>
    </submittedName>
</protein>
<reference evidence="8 9" key="1">
    <citation type="submission" date="2018-09" db="EMBL/GenBank/DDBJ databases">
        <title>Paenibacillus aracenensis nov. sp. isolated from a cave in southern Spain.</title>
        <authorList>
            <person name="Jurado V."/>
            <person name="Gutierrez-Patricio S."/>
            <person name="Gonzalez-Pimentel J.L."/>
            <person name="Miller A.Z."/>
            <person name="Laiz L."/>
            <person name="Saiz-Jimenez C."/>
        </authorList>
    </citation>
    <scope>NUCLEOTIDE SEQUENCE [LARGE SCALE GENOMIC DNA]</scope>
    <source>
        <strain evidence="8 9">JCM 19203</strain>
    </source>
</reference>
<feature type="transmembrane region" description="Helical" evidence="6">
    <location>
        <begin position="111"/>
        <end position="131"/>
    </location>
</feature>
<evidence type="ECO:0000313" key="8">
    <source>
        <dbReference type="EMBL" id="RJX38562.1"/>
    </source>
</evidence>
<dbReference type="AlphaFoldDB" id="A0A3A6PBF9"/>
<evidence type="ECO:0000256" key="5">
    <source>
        <dbReference type="ARBA" id="ARBA00023136"/>
    </source>
</evidence>
<dbReference type="PANTHER" id="PTHR33545">
    <property type="entry name" value="UPF0750 MEMBRANE PROTEIN YITT-RELATED"/>
    <property type="match status" value="1"/>
</dbReference>
<dbReference type="CDD" id="cd16380">
    <property type="entry name" value="YitT_C"/>
    <property type="match status" value="1"/>
</dbReference>